<feature type="transmembrane region" description="Helical" evidence="5">
    <location>
        <begin position="75"/>
        <end position="100"/>
    </location>
</feature>
<proteinExistence type="predicted"/>
<evidence type="ECO:0000256" key="2">
    <source>
        <dbReference type="ARBA" id="ARBA00022692"/>
    </source>
</evidence>
<dbReference type="PANTHER" id="PTHR19282">
    <property type="entry name" value="TETRASPANIN"/>
    <property type="match status" value="1"/>
</dbReference>
<evidence type="ECO:0000256" key="5">
    <source>
        <dbReference type="SAM" id="Phobius"/>
    </source>
</evidence>
<dbReference type="OMA" id="CECKEGI"/>
<dbReference type="PANTHER" id="PTHR19282:SF456">
    <property type="entry name" value="CD63 MOLECULE"/>
    <property type="match status" value="1"/>
</dbReference>
<dbReference type="PROSITE" id="PS51257">
    <property type="entry name" value="PROKAR_LIPOPROTEIN"/>
    <property type="match status" value="1"/>
</dbReference>
<dbReference type="GeneTree" id="ENSGT00940000168658"/>
<sequence length="248" mass="27144">MGKINGCIKCIFIFFNVLFMILGCVLIYLAVRATAMAVQLSAFGMPGLGWSWVFAIGVLGVSSLGIYAACSEKALVLKIFAGFMGIGMIIMMIFGIVVAVQRNQTKTIFYSTSSELAEPYMKEPSLRDMLEALQQSMKCCGIVSANDWGEEIPNSCECSPSNLGYGGYSSCKTRPQGTRGPQQVFAQSCGDVMFSVVDIFFKIALGFFFGFAVTAVCFFVEPHHCQALRHESFSSVSTIHHCVAHKYR</sequence>
<keyword evidence="4 5" id="KW-0472">Membrane</keyword>
<dbReference type="InterPro" id="IPR018499">
    <property type="entry name" value="Tetraspanin/Peripherin"/>
</dbReference>
<reference evidence="6" key="1">
    <citation type="submission" date="2018-05" db="EMBL/GenBank/DDBJ databases">
        <authorList>
            <person name="Datahose"/>
        </authorList>
    </citation>
    <scope>NUCLEOTIDE SEQUENCE</scope>
</reference>
<evidence type="ECO:0000256" key="1">
    <source>
        <dbReference type="ARBA" id="ARBA00004141"/>
    </source>
</evidence>
<reference evidence="6" key="3">
    <citation type="submission" date="2025-09" db="UniProtKB">
        <authorList>
            <consortium name="Ensembl"/>
        </authorList>
    </citation>
    <scope>IDENTIFICATION</scope>
</reference>
<comment type="subcellular location">
    <subcellularLocation>
        <location evidence="1">Membrane</location>
        <topology evidence="1">Multi-pass membrane protein</topology>
    </subcellularLocation>
</comment>
<dbReference type="Pfam" id="PF00335">
    <property type="entry name" value="Tetraspanin"/>
    <property type="match status" value="1"/>
</dbReference>
<feature type="transmembrane region" description="Helical" evidence="5">
    <location>
        <begin position="199"/>
        <end position="220"/>
    </location>
</feature>
<dbReference type="Bgee" id="ENSACLG00000010784">
    <property type="expression patterns" value="Expressed in liver and 4 other cell types or tissues"/>
</dbReference>
<dbReference type="Proteomes" id="UP000265100">
    <property type="component" value="Chromosome 17"/>
</dbReference>
<dbReference type="Ensembl" id="ENSACLT00000016169.2">
    <property type="protein sequence ID" value="ENSACLP00000015802.2"/>
    <property type="gene ID" value="ENSACLG00000010784.2"/>
</dbReference>
<evidence type="ECO:0000256" key="4">
    <source>
        <dbReference type="ARBA" id="ARBA00023136"/>
    </source>
</evidence>
<dbReference type="STRING" id="8154.ENSACLP00000015802"/>
<feature type="transmembrane region" description="Helical" evidence="5">
    <location>
        <begin position="50"/>
        <end position="68"/>
    </location>
</feature>
<dbReference type="GO" id="GO:1900746">
    <property type="term" value="P:regulation of vascular endothelial growth factor signaling pathway"/>
    <property type="evidence" value="ECO:0007669"/>
    <property type="project" value="TreeGrafter"/>
</dbReference>
<organism evidence="6 7">
    <name type="scientific">Astatotilapia calliptera</name>
    <name type="common">Eastern happy</name>
    <name type="synonym">Chromis callipterus</name>
    <dbReference type="NCBI Taxonomy" id="8154"/>
    <lineage>
        <taxon>Eukaryota</taxon>
        <taxon>Metazoa</taxon>
        <taxon>Chordata</taxon>
        <taxon>Craniata</taxon>
        <taxon>Vertebrata</taxon>
        <taxon>Euteleostomi</taxon>
        <taxon>Actinopterygii</taxon>
        <taxon>Neopterygii</taxon>
        <taxon>Teleostei</taxon>
        <taxon>Neoteleostei</taxon>
        <taxon>Acanthomorphata</taxon>
        <taxon>Ovalentaria</taxon>
        <taxon>Cichlomorphae</taxon>
        <taxon>Cichliformes</taxon>
        <taxon>Cichlidae</taxon>
        <taxon>African cichlids</taxon>
        <taxon>Pseudocrenilabrinae</taxon>
        <taxon>Haplochromini</taxon>
        <taxon>Astatotilapia</taxon>
    </lineage>
</organism>
<name>A0A3P8PFL2_ASTCA</name>
<evidence type="ECO:0000313" key="6">
    <source>
        <dbReference type="Ensembl" id="ENSACLP00000015802.2"/>
    </source>
</evidence>
<dbReference type="InterPro" id="IPR008952">
    <property type="entry name" value="Tetraspanin_EC2_sf"/>
</dbReference>
<accession>A0A3P8PFL2</accession>
<feature type="transmembrane region" description="Helical" evidence="5">
    <location>
        <begin position="12"/>
        <end position="30"/>
    </location>
</feature>
<keyword evidence="7" id="KW-1185">Reference proteome</keyword>
<keyword evidence="2 5" id="KW-0812">Transmembrane</keyword>
<dbReference type="AlphaFoldDB" id="A0A3P8PFL2"/>
<reference evidence="6" key="2">
    <citation type="submission" date="2025-08" db="UniProtKB">
        <authorList>
            <consortium name="Ensembl"/>
        </authorList>
    </citation>
    <scope>IDENTIFICATION</scope>
</reference>
<dbReference type="GO" id="GO:0005886">
    <property type="term" value="C:plasma membrane"/>
    <property type="evidence" value="ECO:0007669"/>
    <property type="project" value="TreeGrafter"/>
</dbReference>
<dbReference type="OrthoDB" id="6134317at2759"/>
<evidence type="ECO:0000313" key="7">
    <source>
        <dbReference type="Proteomes" id="UP000265100"/>
    </source>
</evidence>
<dbReference type="Gene3D" id="1.10.1450.10">
    <property type="entry name" value="Tetraspanin"/>
    <property type="match status" value="1"/>
</dbReference>
<evidence type="ECO:0000256" key="3">
    <source>
        <dbReference type="ARBA" id="ARBA00022989"/>
    </source>
</evidence>
<evidence type="ECO:0008006" key="8">
    <source>
        <dbReference type="Google" id="ProtNLM"/>
    </source>
</evidence>
<keyword evidence="3 5" id="KW-1133">Transmembrane helix</keyword>
<dbReference type="SUPFAM" id="SSF48652">
    <property type="entry name" value="Tetraspanin"/>
    <property type="match status" value="1"/>
</dbReference>
<protein>
    <recommendedName>
        <fullName evidence="8">Tetraspanin</fullName>
    </recommendedName>
</protein>